<dbReference type="EMBL" id="GL376588">
    <property type="status" value="NOT_ANNOTATED_CDS"/>
    <property type="molecule type" value="Genomic_DNA"/>
</dbReference>
<dbReference type="Proteomes" id="UP000019132">
    <property type="component" value="Unassembled WGS sequence"/>
</dbReference>
<dbReference type="InterPro" id="IPR013901">
    <property type="entry name" value="Anthrone_oxy"/>
</dbReference>
<dbReference type="EnsemblProtists" id="PYU1_T012753">
    <property type="protein sequence ID" value="PYU1_T012753"/>
    <property type="gene ID" value="PYU1_G012727"/>
</dbReference>
<dbReference type="VEuPathDB" id="FungiDB:PYU1_G012727"/>
<dbReference type="InParanoid" id="K3X6A4"/>
<feature type="compositionally biased region" description="Low complexity" evidence="1">
    <location>
        <begin position="451"/>
        <end position="461"/>
    </location>
</feature>
<feature type="compositionally biased region" description="Low complexity" evidence="1">
    <location>
        <begin position="416"/>
        <end position="429"/>
    </location>
</feature>
<keyword evidence="2" id="KW-0472">Membrane</keyword>
<dbReference type="HOGENOM" id="CLU_499218_0_0_1"/>
<accession>K3X6A4</accession>
<dbReference type="PANTHER" id="PTHR36535">
    <property type="entry name" value="YALI0E30327P"/>
    <property type="match status" value="1"/>
</dbReference>
<feature type="transmembrane region" description="Helical" evidence="2">
    <location>
        <begin position="12"/>
        <end position="32"/>
    </location>
</feature>
<evidence type="ECO:0000256" key="2">
    <source>
        <dbReference type="SAM" id="Phobius"/>
    </source>
</evidence>
<feature type="region of interest" description="Disordered" evidence="1">
    <location>
        <begin position="416"/>
        <end position="480"/>
    </location>
</feature>
<dbReference type="AlphaFoldDB" id="K3X6A4"/>
<name>K3X6A4_GLOUD</name>
<reference evidence="4" key="2">
    <citation type="submission" date="2010-04" db="EMBL/GenBank/DDBJ databases">
        <authorList>
            <person name="Buell R."/>
            <person name="Hamilton J."/>
            <person name="Hostetler J."/>
        </authorList>
    </citation>
    <scope>NUCLEOTIDE SEQUENCE [LARGE SCALE GENOMIC DNA]</scope>
    <source>
        <strain evidence="4">DAOM:BR144</strain>
    </source>
</reference>
<keyword evidence="2" id="KW-1133">Transmembrane helix</keyword>
<keyword evidence="2" id="KW-0812">Transmembrane</keyword>
<feature type="region of interest" description="Disordered" evidence="1">
    <location>
        <begin position="275"/>
        <end position="294"/>
    </location>
</feature>
<feature type="compositionally biased region" description="Basic and acidic residues" evidence="1">
    <location>
        <begin position="437"/>
        <end position="450"/>
    </location>
</feature>
<proteinExistence type="predicted"/>
<feature type="region of interest" description="Disordered" evidence="1">
    <location>
        <begin position="610"/>
        <end position="633"/>
    </location>
</feature>
<evidence type="ECO:0000313" key="3">
    <source>
        <dbReference type="EnsemblProtists" id="PYU1_T012753"/>
    </source>
</evidence>
<reference evidence="3" key="3">
    <citation type="submission" date="2015-02" db="UniProtKB">
        <authorList>
            <consortium name="EnsemblProtists"/>
        </authorList>
    </citation>
    <scope>IDENTIFICATION</scope>
    <source>
        <strain evidence="3">DAOM BR144</strain>
    </source>
</reference>
<organism evidence="3 4">
    <name type="scientific">Globisporangium ultimum (strain ATCC 200006 / CBS 805.95 / DAOM BR144)</name>
    <name type="common">Pythium ultimum</name>
    <dbReference type="NCBI Taxonomy" id="431595"/>
    <lineage>
        <taxon>Eukaryota</taxon>
        <taxon>Sar</taxon>
        <taxon>Stramenopiles</taxon>
        <taxon>Oomycota</taxon>
        <taxon>Peronosporomycetes</taxon>
        <taxon>Pythiales</taxon>
        <taxon>Pythiaceae</taxon>
        <taxon>Globisporangium</taxon>
    </lineage>
</organism>
<reference evidence="4" key="1">
    <citation type="journal article" date="2010" name="Genome Biol.">
        <title>Genome sequence of the necrotrophic plant pathogen Pythium ultimum reveals original pathogenicity mechanisms and effector repertoire.</title>
        <authorList>
            <person name="Levesque C.A."/>
            <person name="Brouwer H."/>
            <person name="Cano L."/>
            <person name="Hamilton J.P."/>
            <person name="Holt C."/>
            <person name="Huitema E."/>
            <person name="Raffaele S."/>
            <person name="Robideau G.P."/>
            <person name="Thines M."/>
            <person name="Win J."/>
            <person name="Zerillo M.M."/>
            <person name="Beakes G.W."/>
            <person name="Boore J.L."/>
            <person name="Busam D."/>
            <person name="Dumas B."/>
            <person name="Ferriera S."/>
            <person name="Fuerstenberg S.I."/>
            <person name="Gachon C.M."/>
            <person name="Gaulin E."/>
            <person name="Govers F."/>
            <person name="Grenville-Briggs L."/>
            <person name="Horner N."/>
            <person name="Hostetler J."/>
            <person name="Jiang R.H."/>
            <person name="Johnson J."/>
            <person name="Krajaejun T."/>
            <person name="Lin H."/>
            <person name="Meijer H.J."/>
            <person name="Moore B."/>
            <person name="Morris P."/>
            <person name="Phuntmart V."/>
            <person name="Puiu D."/>
            <person name="Shetty J."/>
            <person name="Stajich J.E."/>
            <person name="Tripathy S."/>
            <person name="Wawra S."/>
            <person name="van West P."/>
            <person name="Whitty B.R."/>
            <person name="Coutinho P.M."/>
            <person name="Henrissat B."/>
            <person name="Martin F."/>
            <person name="Thomas P.D."/>
            <person name="Tyler B.M."/>
            <person name="De Vries R.P."/>
            <person name="Kamoun S."/>
            <person name="Yandell M."/>
            <person name="Tisserat N."/>
            <person name="Buell C.R."/>
        </authorList>
    </citation>
    <scope>NUCLEOTIDE SEQUENCE</scope>
    <source>
        <strain evidence="4">DAOM:BR144</strain>
    </source>
</reference>
<feature type="compositionally biased region" description="Low complexity" evidence="1">
    <location>
        <begin position="613"/>
        <end position="633"/>
    </location>
</feature>
<feature type="transmembrane region" description="Helical" evidence="2">
    <location>
        <begin position="89"/>
        <end position="110"/>
    </location>
</feature>
<evidence type="ECO:0000256" key="1">
    <source>
        <dbReference type="SAM" id="MobiDB-lite"/>
    </source>
</evidence>
<evidence type="ECO:0000313" key="4">
    <source>
        <dbReference type="Proteomes" id="UP000019132"/>
    </source>
</evidence>
<keyword evidence="4" id="KW-1185">Reference proteome</keyword>
<sequence>MGVVAAEALAKIVATGLAGVFAGAATFISAAQHPALLETDELAFQAPFFRRMYFYAARMNGPMALGSGVGALAVYFLQRDRMAGSSMPHVWLFSGCLMVAIAPFTAVKMLTLNYQLVNSKLCRSRGPTWMQQTLVRWGNLHKVRTGAGLIAFTSMVAVMACPGSAQFHDFWIHDRLHTHRYSNRVKQQQTPASRWHTSYLLVHAPKFVWETKDALVHIADAITRSILRGDLRKTMLETCNRWVADGIETAGDEQPSQPEPVEISAAFSPTISDGALATESAEPDPEAEYCSESPAAPDRIYELNASLVRQIKKLRDDLRDTRANLFHAQRIVARLQEMERIRANRSHVRHNVYLRLSHLDPRLAPRAYQRFGAVAAVHARYQDAHEQGDGTREPAGAHQSLFHSARDHARGLYPVDEFSSSESESSGADSETDSGYQDDHQEYYDFERQHSGTSSVSSSESESGDEVDPLPPSLDPRATSSMNALPAVRAMGDAVSQPPSSGAPRTISYRQLTELNPGEEDGSWHRQALQQLRERRMQRQVAAAMVESRMFSLRNSLEEGTALNEEQHQDPVSYETLASLRHAMSDDETAEWQRQALRYLTEERRRIACQRASASSTSPTNSSTSTLTFVYDD</sequence>
<dbReference type="PANTHER" id="PTHR36535:SF1">
    <property type="entry name" value="DUF1772 DOMAIN-CONTAINING PROTEIN"/>
    <property type="match status" value="1"/>
</dbReference>
<protein>
    <submittedName>
        <fullName evidence="3">Uncharacterized protein</fullName>
    </submittedName>
</protein>
<dbReference type="Pfam" id="PF08592">
    <property type="entry name" value="Anthrone_oxy"/>
    <property type="match status" value="1"/>
</dbReference>
<dbReference type="eggNOG" id="ENOG502S318">
    <property type="taxonomic scope" value="Eukaryota"/>
</dbReference>
<feature type="transmembrane region" description="Helical" evidence="2">
    <location>
        <begin position="52"/>
        <end position="77"/>
    </location>
</feature>